<dbReference type="Pfam" id="PF07486">
    <property type="entry name" value="Hydrolase_2"/>
    <property type="match status" value="1"/>
</dbReference>
<keyword evidence="3" id="KW-0378">Hydrolase</keyword>
<feature type="domain" description="LysM" evidence="2">
    <location>
        <begin position="94"/>
        <end position="137"/>
    </location>
</feature>
<reference evidence="3" key="1">
    <citation type="submission" date="2011-05" db="EMBL/GenBank/DDBJ databases">
        <title>Complete sequence of Desulfotomaculum carboxydivorans CO-1-SRB.</title>
        <authorList>
            <consortium name="US DOE Joint Genome Institute"/>
            <person name="Lucas S."/>
            <person name="Han J."/>
            <person name="Lapidus A."/>
            <person name="Cheng J.-F."/>
            <person name="Goodwin L."/>
            <person name="Pitluck S."/>
            <person name="Peters L."/>
            <person name="Mikhailova N."/>
            <person name="Lu M."/>
            <person name="Han C."/>
            <person name="Tapia R."/>
            <person name="Land M."/>
            <person name="Hauser L."/>
            <person name="Kyrpides N."/>
            <person name="Ivanova N."/>
            <person name="Pagani I."/>
            <person name="Stams A."/>
            <person name="Plugge C."/>
            <person name="Muyzer G."/>
            <person name="Kuever J."/>
            <person name="Parshina S."/>
            <person name="Ivanova A."/>
            <person name="Nazina T."/>
            <person name="Woyke T."/>
        </authorList>
    </citation>
    <scope>NUCLEOTIDE SEQUENCE [LARGE SCALE GENOMIC DNA]</scope>
    <source>
        <strain evidence="3">CO-1-SRB</strain>
    </source>
</reference>
<dbReference type="PANTHER" id="PTHR33734:SF22">
    <property type="entry name" value="MEMBRANE-BOUND LYTIC MUREIN TRANSGLYCOSYLASE D"/>
    <property type="match status" value="1"/>
</dbReference>
<dbReference type="PANTHER" id="PTHR33734">
    <property type="entry name" value="LYSM DOMAIN-CONTAINING GPI-ANCHORED PROTEIN 2"/>
    <property type="match status" value="1"/>
</dbReference>
<dbReference type="InterPro" id="IPR018392">
    <property type="entry name" value="LysM"/>
</dbReference>
<feature type="domain" description="LysM" evidence="2">
    <location>
        <begin position="29"/>
        <end position="72"/>
    </location>
</feature>
<dbReference type="CDD" id="cd00118">
    <property type="entry name" value="LysM"/>
    <property type="match status" value="2"/>
</dbReference>
<evidence type="ECO:0000313" key="4">
    <source>
        <dbReference type="Proteomes" id="UP000009226"/>
    </source>
</evidence>
<accession>F6B7Q2</accession>
<gene>
    <name evidence="3" type="ordered locus">Desca_0532</name>
</gene>
<dbReference type="KEGG" id="dca:Desca_0532"/>
<dbReference type="RefSeq" id="WP_013809677.1">
    <property type="nucleotide sequence ID" value="NC_015565.1"/>
</dbReference>
<dbReference type="InterPro" id="IPR036779">
    <property type="entry name" value="LysM_dom_sf"/>
</dbReference>
<dbReference type="InterPro" id="IPR042047">
    <property type="entry name" value="SleB_dom1"/>
</dbReference>
<protein>
    <submittedName>
        <fullName evidence="3">Cell wall hydrolase SleB</fullName>
    </submittedName>
</protein>
<dbReference type="SUPFAM" id="SSF54106">
    <property type="entry name" value="LysM domain"/>
    <property type="match status" value="2"/>
</dbReference>
<dbReference type="Gene3D" id="6.20.240.60">
    <property type="match status" value="1"/>
</dbReference>
<evidence type="ECO:0000313" key="3">
    <source>
        <dbReference type="EMBL" id="AEF93424.1"/>
    </source>
</evidence>
<dbReference type="HOGENOM" id="CLU_053345_1_0_9"/>
<feature type="chain" id="PRO_5003333434" evidence="1">
    <location>
        <begin position="29"/>
        <end position="280"/>
    </location>
</feature>
<dbReference type="Gene3D" id="1.10.10.2520">
    <property type="entry name" value="Cell wall hydrolase SleB, domain 1"/>
    <property type="match status" value="1"/>
</dbReference>
<dbReference type="SMART" id="SM00257">
    <property type="entry name" value="LysM"/>
    <property type="match status" value="2"/>
</dbReference>
<keyword evidence="4" id="KW-1185">Reference proteome</keyword>
<dbReference type="GO" id="GO:0008932">
    <property type="term" value="F:lytic endotransglycosylase activity"/>
    <property type="evidence" value="ECO:0007669"/>
    <property type="project" value="TreeGrafter"/>
</dbReference>
<dbReference type="Pfam" id="PF01476">
    <property type="entry name" value="LysM"/>
    <property type="match status" value="2"/>
</dbReference>
<keyword evidence="1" id="KW-0732">Signal</keyword>
<evidence type="ECO:0000256" key="1">
    <source>
        <dbReference type="SAM" id="SignalP"/>
    </source>
</evidence>
<dbReference type="GO" id="GO:0016787">
    <property type="term" value="F:hydrolase activity"/>
    <property type="evidence" value="ECO:0007669"/>
    <property type="project" value="UniProtKB-KW"/>
</dbReference>
<dbReference type="AlphaFoldDB" id="F6B7Q2"/>
<dbReference type="Proteomes" id="UP000009226">
    <property type="component" value="Chromosome"/>
</dbReference>
<dbReference type="InterPro" id="IPR011105">
    <property type="entry name" value="Cell_wall_hydrolase_SleB"/>
</dbReference>
<dbReference type="EMBL" id="CP002736">
    <property type="protein sequence ID" value="AEF93424.1"/>
    <property type="molecule type" value="Genomic_DNA"/>
</dbReference>
<dbReference type="Gene3D" id="3.10.350.10">
    <property type="entry name" value="LysM domain"/>
    <property type="match status" value="2"/>
</dbReference>
<dbReference type="eggNOG" id="COG3773">
    <property type="taxonomic scope" value="Bacteria"/>
</dbReference>
<feature type="signal peptide" evidence="1">
    <location>
        <begin position="1"/>
        <end position="28"/>
    </location>
</feature>
<evidence type="ECO:0000259" key="2">
    <source>
        <dbReference type="PROSITE" id="PS51782"/>
    </source>
</evidence>
<dbReference type="eggNOG" id="COG1388">
    <property type="taxonomic scope" value="Bacteria"/>
</dbReference>
<organism evidence="3 4">
    <name type="scientific">Desulfotomaculum nigrificans (strain DSM 14880 / VKM B-2319 / CO-1-SRB)</name>
    <name type="common">Desulfotomaculum carboxydivorans</name>
    <dbReference type="NCBI Taxonomy" id="868595"/>
    <lineage>
        <taxon>Bacteria</taxon>
        <taxon>Bacillati</taxon>
        <taxon>Bacillota</taxon>
        <taxon>Clostridia</taxon>
        <taxon>Eubacteriales</taxon>
        <taxon>Desulfotomaculaceae</taxon>
        <taxon>Desulfotomaculum</taxon>
    </lineage>
</organism>
<proteinExistence type="predicted"/>
<name>F6B7Q2_DESCC</name>
<sequence length="280" mass="29842" precursor="true">MNLSVRFKRTLASLCLLGTLLPGAIAYASGYTVVPGDSLYSISQKFHVTVNDIRSANGVKGDLIYPGQVLNIPDGKATSSPAVPVNAQTHQNSSFYVVKPGDSLYLIAQKYNTTVEALMAVNNLQSSLIVPGQQLNVPVAAYRPVAPVTEVSRSARRPEIPFSDADLDLLARLVTAEAGGEPKAAQVGVAAVVVNRVKSSLFPNSIREVIYAPNQFTPVSNGWINRPATAQAVEAAREALYGADPTNGALYFFDTSAKSSFLHSLPVSARYGKMIYAKAI</sequence>
<dbReference type="PROSITE" id="PS51782">
    <property type="entry name" value="LYSM"/>
    <property type="match status" value="2"/>
</dbReference>